<evidence type="ECO:0000256" key="3">
    <source>
        <dbReference type="ARBA" id="ARBA00022840"/>
    </source>
</evidence>
<reference evidence="5 6" key="1">
    <citation type="submission" date="2024-06" db="EMBL/GenBank/DDBJ databases">
        <title>Genomic Encyclopedia of Type Strains, Phase IV (KMG-IV): sequencing the most valuable type-strain genomes for metagenomic binning, comparative biology and taxonomic classification.</title>
        <authorList>
            <person name="Goeker M."/>
        </authorList>
    </citation>
    <scope>NUCLEOTIDE SEQUENCE [LARGE SCALE GENOMIC DNA]</scope>
    <source>
        <strain evidence="5 6">DSM 27865</strain>
    </source>
</reference>
<keyword evidence="2" id="KW-0547">Nucleotide-binding</keyword>
<evidence type="ECO:0000313" key="6">
    <source>
        <dbReference type="Proteomes" id="UP001549076"/>
    </source>
</evidence>
<proteinExistence type="inferred from homology"/>
<feature type="domain" description="AAA+ ATPase" evidence="4">
    <location>
        <begin position="440"/>
        <end position="705"/>
    </location>
</feature>
<comment type="caution">
    <text evidence="5">The sequence shown here is derived from an EMBL/GenBank/DDBJ whole genome shotgun (WGS) entry which is preliminary data.</text>
</comment>
<dbReference type="InterPro" id="IPR003593">
    <property type="entry name" value="AAA+_ATPase"/>
</dbReference>
<gene>
    <name evidence="5" type="ORF">ABID37_001285</name>
</gene>
<dbReference type="NCBIfam" id="NF010447">
    <property type="entry name" value="PRK13873.1"/>
    <property type="match status" value="1"/>
</dbReference>
<evidence type="ECO:0000256" key="1">
    <source>
        <dbReference type="ARBA" id="ARBA00006512"/>
    </source>
</evidence>
<dbReference type="CDD" id="cd01127">
    <property type="entry name" value="TrwB_TraG_TraD_VirD4"/>
    <property type="match status" value="1"/>
</dbReference>
<name>A0ABV2MYW2_9HYPH</name>
<dbReference type="InterPro" id="IPR018145">
    <property type="entry name" value="CagE_TrbE_VirB_cntrl_dom"/>
</dbReference>
<evidence type="ECO:0000256" key="2">
    <source>
        <dbReference type="ARBA" id="ARBA00022741"/>
    </source>
</evidence>
<dbReference type="PANTHER" id="PTHR30121:SF12">
    <property type="entry name" value="TYPE IV SECRETION SYSTEM PROTEIN CAGE"/>
    <property type="match status" value="1"/>
</dbReference>
<comment type="similarity">
    <text evidence="1">Belongs to the TrbE/VirB4 family.</text>
</comment>
<dbReference type="Proteomes" id="UP001549076">
    <property type="component" value="Unassembled WGS sequence"/>
</dbReference>
<dbReference type="Pfam" id="PF19044">
    <property type="entry name" value="P-loop_TraG"/>
    <property type="match status" value="1"/>
</dbReference>
<dbReference type="InterPro" id="IPR043964">
    <property type="entry name" value="P-loop_TraG"/>
</dbReference>
<organism evidence="5 6">
    <name type="scientific">Aquamicrobium terrae</name>
    <dbReference type="NCBI Taxonomy" id="1324945"/>
    <lineage>
        <taxon>Bacteria</taxon>
        <taxon>Pseudomonadati</taxon>
        <taxon>Pseudomonadota</taxon>
        <taxon>Alphaproteobacteria</taxon>
        <taxon>Hyphomicrobiales</taxon>
        <taxon>Phyllobacteriaceae</taxon>
        <taxon>Aquamicrobium</taxon>
    </lineage>
</organism>
<dbReference type="SMART" id="SM00382">
    <property type="entry name" value="AAA"/>
    <property type="match status" value="1"/>
</dbReference>
<dbReference type="PANTHER" id="PTHR30121">
    <property type="entry name" value="UNCHARACTERIZED PROTEIN YJGR-RELATED"/>
    <property type="match status" value="1"/>
</dbReference>
<keyword evidence="6" id="KW-1185">Reference proteome</keyword>
<dbReference type="InterPro" id="IPR051162">
    <property type="entry name" value="T4SS_component"/>
</dbReference>
<evidence type="ECO:0000259" key="4">
    <source>
        <dbReference type="SMART" id="SM00382"/>
    </source>
</evidence>
<accession>A0ABV2MYW2</accession>
<dbReference type="RefSeq" id="WP_354193343.1">
    <property type="nucleotide sequence ID" value="NZ_JBEPML010000003.1"/>
</dbReference>
<evidence type="ECO:0000313" key="5">
    <source>
        <dbReference type="EMBL" id="MET3791082.1"/>
    </source>
</evidence>
<protein>
    <submittedName>
        <fullName evidence="5">Type IV secretion system protein VirB4</fullName>
    </submittedName>
</protein>
<dbReference type="SUPFAM" id="SSF52540">
    <property type="entry name" value="P-loop containing nucleoside triphosphate hydrolases"/>
    <property type="match status" value="1"/>
</dbReference>
<dbReference type="Gene3D" id="3.40.50.300">
    <property type="entry name" value="P-loop containing nucleotide triphosphate hydrolases"/>
    <property type="match status" value="2"/>
</dbReference>
<sequence length="841" mass="92140">MMNLAEYRRTASRLADYLPWVALVGQGVVLNKDGSFQRSAKFRGPDLDSAVAAELVGVAARLNNSFRRLGSGWCLFVEAQRSEAGTYPNDVFPDPASALVDAERKADFEEEGSHFVSEYYLTFLWLPPAEDAARAESWLYEGRETSGVNPWELVRGFVDRTDRVLALLDGFMPECWWLTDTETLTYLHSTVSTKRHRVRVPETPIYLDALLADEALTGGLEPRLGSAHLRILTITGFPSVTTPGLLDDLNRLAFQYRWSTRAILMDKTDATRLLTKIRRQWFAKRKSIAAILKEVMTNEQSALVDTDAANKALDADMALQELGADVAGIAYVTATVTVWDEDARRADEKLRLVEKVVQSRDFSVMVETVNAVDAWLGSLPGHAYANVRQPPISTLNLAHTVPSSAVWAGPERDDHFGAPPLLYGRTEGSTPFRLSLHVGDVGHTLMVGPTGAGKSVLLALMALQFRRYAGSQIFAFDFGGSIRAATLAMGGDWHDLGGRLTESADGSVSLQPLARIEQTQDRAWAADWIVAILQREGVTITPEAKEHIWTALSSLASAPIEERTITGLSVLLQSNDLKLAIQPYCVGGPYGRLLDAEAENLGNASVVALETEGLLDTGAAPAVLAYLFHRIADRLDGRPTMIIIDEGWLALGDPAFSKQLAEWLVTLRKKNASVVFATQSLAQLEKSTIAPAIIESCPTRLLLPNDRAVEPQITAIYRRFGLNDRQIEILARAIPKRDYYCQSRRGNRLFELGLSEVGLALCAASSKSDQALIADILAEHGRDGFLAAWLKARGVEWAANLIPNLTNIAVAPDRQATAPQEPAPVLDLAEALELDPQEIMP</sequence>
<dbReference type="InterPro" id="IPR027417">
    <property type="entry name" value="P-loop_NTPase"/>
</dbReference>
<keyword evidence="3" id="KW-0067">ATP-binding</keyword>
<dbReference type="Pfam" id="PF03135">
    <property type="entry name" value="CagE_TrbE_VirB"/>
    <property type="match status" value="1"/>
</dbReference>
<dbReference type="EMBL" id="JBEPML010000003">
    <property type="protein sequence ID" value="MET3791082.1"/>
    <property type="molecule type" value="Genomic_DNA"/>
</dbReference>